<protein>
    <submittedName>
        <fullName evidence="1">Uncharacterized protein</fullName>
    </submittedName>
</protein>
<organism evidence="1 2">
    <name type="scientific">Allacma fusca</name>
    <dbReference type="NCBI Taxonomy" id="39272"/>
    <lineage>
        <taxon>Eukaryota</taxon>
        <taxon>Metazoa</taxon>
        <taxon>Ecdysozoa</taxon>
        <taxon>Arthropoda</taxon>
        <taxon>Hexapoda</taxon>
        <taxon>Collembola</taxon>
        <taxon>Symphypleona</taxon>
        <taxon>Sminthuridae</taxon>
        <taxon>Allacma</taxon>
    </lineage>
</organism>
<dbReference type="Proteomes" id="UP000708208">
    <property type="component" value="Unassembled WGS sequence"/>
</dbReference>
<comment type="caution">
    <text evidence="1">The sequence shown here is derived from an EMBL/GenBank/DDBJ whole genome shotgun (WGS) entry which is preliminary data.</text>
</comment>
<gene>
    <name evidence="1" type="ORF">AFUS01_LOCUS9377</name>
</gene>
<dbReference type="AlphaFoldDB" id="A0A8J2JRH2"/>
<proteinExistence type="predicted"/>
<dbReference type="EMBL" id="CAJVCH010067214">
    <property type="protein sequence ID" value="CAG7720089.1"/>
    <property type="molecule type" value="Genomic_DNA"/>
</dbReference>
<feature type="non-terminal residue" evidence="1">
    <location>
        <position position="64"/>
    </location>
</feature>
<evidence type="ECO:0000313" key="2">
    <source>
        <dbReference type="Proteomes" id="UP000708208"/>
    </source>
</evidence>
<name>A0A8J2JRH2_9HEXA</name>
<sequence>TRHPLQTCLLSKPIKLFYVCECQLSGDLQSLTNLGNVLMGYTESQTDLSAIDCTVNNNKPQKQR</sequence>
<evidence type="ECO:0000313" key="1">
    <source>
        <dbReference type="EMBL" id="CAG7720089.1"/>
    </source>
</evidence>
<keyword evidence="2" id="KW-1185">Reference proteome</keyword>
<accession>A0A8J2JRH2</accession>
<reference evidence="1" key="1">
    <citation type="submission" date="2021-06" db="EMBL/GenBank/DDBJ databases">
        <authorList>
            <person name="Hodson N. C."/>
            <person name="Mongue J. A."/>
            <person name="Jaron S. K."/>
        </authorList>
    </citation>
    <scope>NUCLEOTIDE SEQUENCE</scope>
</reference>